<organism evidence="9 10">
    <name type="scientific">Marinospirillum alkalitolerans</name>
    <dbReference type="NCBI Taxonomy" id="3123374"/>
    <lineage>
        <taxon>Bacteria</taxon>
        <taxon>Pseudomonadati</taxon>
        <taxon>Pseudomonadota</taxon>
        <taxon>Gammaproteobacteria</taxon>
        <taxon>Oceanospirillales</taxon>
        <taxon>Oceanospirillaceae</taxon>
        <taxon>Marinospirillum</taxon>
    </lineage>
</organism>
<protein>
    <recommendedName>
        <fullName evidence="2">Single-stranded-DNA-specific exonuclease RecJ</fullName>
    </recommendedName>
</protein>
<dbReference type="Proteomes" id="UP001621714">
    <property type="component" value="Unassembled WGS sequence"/>
</dbReference>
<comment type="caution">
    <text evidence="9">The sequence shown here is derived from an EMBL/GenBank/DDBJ whole genome shotgun (WGS) entry which is preliminary data.</text>
</comment>
<name>A0ABW8PT21_9GAMM</name>
<feature type="domain" description="RecJ OB" evidence="8">
    <location>
        <begin position="479"/>
        <end position="586"/>
    </location>
</feature>
<keyword evidence="10" id="KW-1185">Reference proteome</keyword>
<evidence type="ECO:0000256" key="3">
    <source>
        <dbReference type="ARBA" id="ARBA00022722"/>
    </source>
</evidence>
<dbReference type="PANTHER" id="PTHR30255:SF2">
    <property type="entry name" value="SINGLE-STRANDED-DNA-SPECIFIC EXONUCLEASE RECJ"/>
    <property type="match status" value="1"/>
</dbReference>
<comment type="similarity">
    <text evidence="1">Belongs to the RecJ family.</text>
</comment>
<evidence type="ECO:0000256" key="5">
    <source>
        <dbReference type="ARBA" id="ARBA00022839"/>
    </source>
</evidence>
<evidence type="ECO:0000256" key="4">
    <source>
        <dbReference type="ARBA" id="ARBA00022801"/>
    </source>
</evidence>
<reference evidence="9 10" key="1">
    <citation type="submission" date="2024-02" db="EMBL/GenBank/DDBJ databases">
        <title>Marinospirillum sp. MEB 164 isolated from Lonar lake sediment.</title>
        <authorList>
            <person name="Joshi A."/>
            <person name="Thite S."/>
        </authorList>
    </citation>
    <scope>NUCLEOTIDE SEQUENCE [LARGE SCALE GENOMIC DNA]</scope>
    <source>
        <strain evidence="9 10">MEB164</strain>
    </source>
</reference>
<dbReference type="Pfam" id="PF17768">
    <property type="entry name" value="RecJ_OB"/>
    <property type="match status" value="1"/>
</dbReference>
<dbReference type="Pfam" id="PF01368">
    <property type="entry name" value="DHH"/>
    <property type="match status" value="1"/>
</dbReference>
<feature type="domain" description="DDH" evidence="6">
    <location>
        <begin position="82"/>
        <end position="245"/>
    </location>
</feature>
<dbReference type="SUPFAM" id="SSF64182">
    <property type="entry name" value="DHH phosphoesterases"/>
    <property type="match status" value="1"/>
</dbReference>
<dbReference type="EMBL" id="JBANFI010000001">
    <property type="protein sequence ID" value="MFK7159443.1"/>
    <property type="molecule type" value="Genomic_DNA"/>
</dbReference>
<dbReference type="Gene3D" id="3.90.1640.30">
    <property type="match status" value="1"/>
</dbReference>
<gene>
    <name evidence="9" type="primary">recJ</name>
    <name evidence="9" type="ORF">V6U78_00140</name>
</gene>
<keyword evidence="3" id="KW-0540">Nuclease</keyword>
<dbReference type="InterPro" id="IPR003156">
    <property type="entry name" value="DHHA1_dom"/>
</dbReference>
<sequence>MKVKKKWQQRPLNARLQEQARLEGLHPLEVRILAGRLETWQAQRLMDLVQPSLKTLAPPQVLKDMDLAVARLVQAIEQQEVIGILTDYDVDGITSHALIYRSLNAFFGVPATRLLSLIGHRIEDGYGISARLTDRILNAPVRPSVIISADCGSSDEPTIARLKAAGIDVLVTDHHALPIEGPPSSAHAVINPTRADCPYPDKTLAGCAVAWLLMSALRQALIDQGRLAPTTPKLACFLDLVALGTVADCVSLGGSAMNRALVKTGVALMNRSDQPCWQAFRQLMGPRFTDFTPATLGFQLGPRINARSRMADPYAALHFLLAKDAASAMQQLVLLDEDNQQRREVERQMVEQALLMAQEQYEAGCAGLVVYLAEGHSGVQGIVASRLVERFGAPCVILTPSNQEGQLSGSARGVPGVHLRDSLQQVDDDYPGIFVRFGGHKGAAGLTLRQERLQDFQQAWHQALRQHLGEQALGPVLWTDGPLEPGLLNLATYDLLARLEPYGREFEAPVFEGTFRVESWRCVGADQRTVQLRLSVGEQVVPAIWFHAVQAGASPDLPLGGTLRCAFQLQPNHYRGQTELQLQLVDVQVVAS</sequence>
<feature type="domain" description="DHHA1" evidence="7">
    <location>
        <begin position="368"/>
        <end position="465"/>
    </location>
</feature>
<dbReference type="RefSeq" id="WP_405335762.1">
    <property type="nucleotide sequence ID" value="NZ_JBANFI010000001.1"/>
</dbReference>
<proteinExistence type="inferred from homology"/>
<evidence type="ECO:0000259" key="7">
    <source>
        <dbReference type="Pfam" id="PF02272"/>
    </source>
</evidence>
<dbReference type="GO" id="GO:0004527">
    <property type="term" value="F:exonuclease activity"/>
    <property type="evidence" value="ECO:0007669"/>
    <property type="project" value="UniProtKB-KW"/>
</dbReference>
<evidence type="ECO:0000313" key="9">
    <source>
        <dbReference type="EMBL" id="MFK7159443.1"/>
    </source>
</evidence>
<keyword evidence="4" id="KW-0378">Hydrolase</keyword>
<dbReference type="PANTHER" id="PTHR30255">
    <property type="entry name" value="SINGLE-STRANDED-DNA-SPECIFIC EXONUCLEASE RECJ"/>
    <property type="match status" value="1"/>
</dbReference>
<dbReference type="NCBIfam" id="TIGR00644">
    <property type="entry name" value="recJ"/>
    <property type="match status" value="1"/>
</dbReference>
<accession>A0ABW8PT21</accession>
<dbReference type="InterPro" id="IPR041122">
    <property type="entry name" value="RecJ_OB"/>
</dbReference>
<evidence type="ECO:0000259" key="8">
    <source>
        <dbReference type="Pfam" id="PF17768"/>
    </source>
</evidence>
<dbReference type="Gene3D" id="3.10.310.30">
    <property type="match status" value="1"/>
</dbReference>
<evidence type="ECO:0000256" key="2">
    <source>
        <dbReference type="ARBA" id="ARBA00019841"/>
    </source>
</evidence>
<evidence type="ECO:0000256" key="1">
    <source>
        <dbReference type="ARBA" id="ARBA00005915"/>
    </source>
</evidence>
<evidence type="ECO:0000259" key="6">
    <source>
        <dbReference type="Pfam" id="PF01368"/>
    </source>
</evidence>
<evidence type="ECO:0000313" key="10">
    <source>
        <dbReference type="Proteomes" id="UP001621714"/>
    </source>
</evidence>
<dbReference type="InterPro" id="IPR038763">
    <property type="entry name" value="DHH_sf"/>
</dbReference>
<keyword evidence="5 9" id="KW-0269">Exonuclease</keyword>
<dbReference type="InterPro" id="IPR004610">
    <property type="entry name" value="RecJ"/>
</dbReference>
<dbReference type="Pfam" id="PF02272">
    <property type="entry name" value="DHHA1"/>
    <property type="match status" value="1"/>
</dbReference>
<dbReference type="InterPro" id="IPR051673">
    <property type="entry name" value="SSDNA_exonuclease_RecJ"/>
</dbReference>
<dbReference type="InterPro" id="IPR001667">
    <property type="entry name" value="DDH_dom"/>
</dbReference>